<dbReference type="RefSeq" id="WP_211557300.1">
    <property type="nucleotide sequence ID" value="NZ_JAGVRK010000001.1"/>
</dbReference>
<protein>
    <submittedName>
        <fullName evidence="8">ABC transporter permease</fullName>
    </submittedName>
</protein>
<keyword evidence="2 6" id="KW-0813">Transport</keyword>
<reference evidence="8 9" key="1">
    <citation type="submission" date="2021-04" db="EMBL/GenBank/DDBJ databases">
        <title>Metabacillus sp. strain KIGAM252 whole genome sequence.</title>
        <authorList>
            <person name="Seo M.-J."/>
            <person name="Cho E.-S."/>
            <person name="Hwang C.Y."/>
            <person name="Yoon D.J."/>
        </authorList>
    </citation>
    <scope>NUCLEOTIDE SEQUENCE [LARGE SCALE GENOMIC DNA]</scope>
    <source>
        <strain evidence="8 9">KIGAM252</strain>
    </source>
</reference>
<feature type="transmembrane region" description="Helical" evidence="6">
    <location>
        <begin position="69"/>
        <end position="93"/>
    </location>
</feature>
<evidence type="ECO:0000313" key="9">
    <source>
        <dbReference type="Proteomes" id="UP000682403"/>
    </source>
</evidence>
<proteinExistence type="inferred from homology"/>
<keyword evidence="3 6" id="KW-0812">Transmembrane</keyword>
<dbReference type="InterPro" id="IPR035906">
    <property type="entry name" value="MetI-like_sf"/>
</dbReference>
<dbReference type="PROSITE" id="PS50928">
    <property type="entry name" value="ABC_TM1"/>
    <property type="match status" value="1"/>
</dbReference>
<sequence length="232" mass="24900">MNVLEQLWTYYSQNGAYVLHEFYRHFLMSAYGVFFSAIVGIPTGIFIARYRKLSKWIFSITNVIQTIPALAMLAVLMLVMGLGVNTVILSLFFYSLLPIIRNTYTGIVSIENAYLESGKAMGMTKLQILTMVELPLSLSVIMAGLRTALVIAIGITAIGTFVGAGGLGDIIVRGTNATNGTAIILAGAIPTALMAVLADLLLGWLEKVLSPAKKKKIWSTGSATASSEAKVS</sequence>
<feature type="transmembrane region" description="Helical" evidence="6">
    <location>
        <begin position="26"/>
        <end position="48"/>
    </location>
</feature>
<feature type="transmembrane region" description="Helical" evidence="6">
    <location>
        <begin position="136"/>
        <end position="162"/>
    </location>
</feature>
<keyword evidence="4 6" id="KW-1133">Transmembrane helix</keyword>
<evidence type="ECO:0000256" key="5">
    <source>
        <dbReference type="ARBA" id="ARBA00023136"/>
    </source>
</evidence>
<evidence type="ECO:0000256" key="6">
    <source>
        <dbReference type="RuleBase" id="RU363032"/>
    </source>
</evidence>
<dbReference type="EMBL" id="JAGVRK010000001">
    <property type="protein sequence ID" value="MBS2968477.1"/>
    <property type="molecule type" value="Genomic_DNA"/>
</dbReference>
<name>A0ABS5LCK7_9BACI</name>
<evidence type="ECO:0000256" key="2">
    <source>
        <dbReference type="ARBA" id="ARBA00022448"/>
    </source>
</evidence>
<keyword evidence="9" id="KW-1185">Reference proteome</keyword>
<evidence type="ECO:0000259" key="7">
    <source>
        <dbReference type="PROSITE" id="PS50928"/>
    </source>
</evidence>
<evidence type="ECO:0000256" key="3">
    <source>
        <dbReference type="ARBA" id="ARBA00022692"/>
    </source>
</evidence>
<dbReference type="InterPro" id="IPR000515">
    <property type="entry name" value="MetI-like"/>
</dbReference>
<keyword evidence="5 6" id="KW-0472">Membrane</keyword>
<dbReference type="InterPro" id="IPR051204">
    <property type="entry name" value="ABC_transp_perm/SBD"/>
</dbReference>
<evidence type="ECO:0000256" key="1">
    <source>
        <dbReference type="ARBA" id="ARBA00004141"/>
    </source>
</evidence>
<comment type="caution">
    <text evidence="8">The sequence shown here is derived from an EMBL/GenBank/DDBJ whole genome shotgun (WGS) entry which is preliminary data.</text>
</comment>
<dbReference type="CDD" id="cd06261">
    <property type="entry name" value="TM_PBP2"/>
    <property type="match status" value="1"/>
</dbReference>
<feature type="domain" description="ABC transmembrane type-1" evidence="7">
    <location>
        <begin position="22"/>
        <end position="202"/>
    </location>
</feature>
<dbReference type="SUPFAM" id="SSF161098">
    <property type="entry name" value="MetI-like"/>
    <property type="match status" value="1"/>
</dbReference>
<comment type="similarity">
    <text evidence="6">Belongs to the binding-protein-dependent transport system permease family.</text>
</comment>
<dbReference type="Gene3D" id="1.10.3720.10">
    <property type="entry name" value="MetI-like"/>
    <property type="match status" value="1"/>
</dbReference>
<feature type="transmembrane region" description="Helical" evidence="6">
    <location>
        <begin position="182"/>
        <end position="205"/>
    </location>
</feature>
<dbReference type="Proteomes" id="UP000682403">
    <property type="component" value="Unassembled WGS sequence"/>
</dbReference>
<evidence type="ECO:0000313" key="8">
    <source>
        <dbReference type="EMBL" id="MBS2968477.1"/>
    </source>
</evidence>
<dbReference type="PANTHER" id="PTHR30177:SF4">
    <property type="entry name" value="OSMOPROTECTANT IMPORT PERMEASE PROTEIN OSMW"/>
    <property type="match status" value="1"/>
</dbReference>
<comment type="subcellular location">
    <subcellularLocation>
        <location evidence="6">Cell membrane</location>
        <topology evidence="6">Multi-pass membrane protein</topology>
    </subcellularLocation>
    <subcellularLocation>
        <location evidence="1">Membrane</location>
        <topology evidence="1">Multi-pass membrane protein</topology>
    </subcellularLocation>
</comment>
<accession>A0ABS5LCK7</accession>
<dbReference type="PANTHER" id="PTHR30177">
    <property type="entry name" value="GLYCINE BETAINE/L-PROLINE TRANSPORT SYSTEM PERMEASE PROTEIN PROW"/>
    <property type="match status" value="1"/>
</dbReference>
<organism evidence="8 9">
    <name type="scientific">Metabacillus flavus</name>
    <dbReference type="NCBI Taxonomy" id="2823519"/>
    <lineage>
        <taxon>Bacteria</taxon>
        <taxon>Bacillati</taxon>
        <taxon>Bacillota</taxon>
        <taxon>Bacilli</taxon>
        <taxon>Bacillales</taxon>
        <taxon>Bacillaceae</taxon>
        <taxon>Metabacillus</taxon>
    </lineage>
</organism>
<dbReference type="Pfam" id="PF00528">
    <property type="entry name" value="BPD_transp_1"/>
    <property type="match status" value="1"/>
</dbReference>
<evidence type="ECO:0000256" key="4">
    <source>
        <dbReference type="ARBA" id="ARBA00022989"/>
    </source>
</evidence>
<gene>
    <name evidence="8" type="ORF">J9317_06855</name>
</gene>